<keyword evidence="2" id="KW-1133">Transmembrane helix</keyword>
<dbReference type="EMBL" id="CP046171">
    <property type="protein sequence ID" value="QIS05055.1"/>
    <property type="molecule type" value="Genomic_DNA"/>
</dbReference>
<evidence type="ECO:0000259" key="3">
    <source>
        <dbReference type="Pfam" id="PF14219"/>
    </source>
</evidence>
<organism evidence="4 5">
    <name type="scientific">Nocardia brasiliensis</name>
    <dbReference type="NCBI Taxonomy" id="37326"/>
    <lineage>
        <taxon>Bacteria</taxon>
        <taxon>Bacillati</taxon>
        <taxon>Actinomycetota</taxon>
        <taxon>Actinomycetes</taxon>
        <taxon>Mycobacteriales</taxon>
        <taxon>Nocardiaceae</taxon>
        <taxon>Nocardia</taxon>
    </lineage>
</organism>
<keyword evidence="2" id="KW-0812">Transmembrane</keyword>
<name>A0A6G9XVW2_NOCBR</name>
<dbReference type="Pfam" id="PF14219">
    <property type="entry name" value="DUF4328"/>
    <property type="match status" value="1"/>
</dbReference>
<keyword evidence="2" id="KW-0472">Membrane</keyword>
<feature type="compositionally biased region" description="Gly residues" evidence="1">
    <location>
        <begin position="359"/>
        <end position="374"/>
    </location>
</feature>
<reference evidence="4 5" key="1">
    <citation type="journal article" date="2019" name="ACS Chem. Biol.">
        <title>Identification and Mobilization of a Cryptic Antibiotic Biosynthesis Gene Locus from a Human-Pathogenic Nocardia Isolate.</title>
        <authorList>
            <person name="Herisse M."/>
            <person name="Ishida K."/>
            <person name="Porter J.L."/>
            <person name="Howden B."/>
            <person name="Hertweck C."/>
            <person name="Stinear T.P."/>
            <person name="Pidot S.J."/>
        </authorList>
    </citation>
    <scope>NUCLEOTIDE SEQUENCE [LARGE SCALE GENOMIC DNA]</scope>
    <source>
        <strain evidence="4 5">AUSMDU00024985</strain>
    </source>
</reference>
<sequence length="715" mass="74516">MLEAGEDFEAVAYGVGMRHYRSLDTLGAVAIVALIVNMVVRAVFWVANWRNYVLLDEYAAGVVDRSELLRRSEELDTWFVVSLPVAALATVFTLSAVIAWLWRARGNAELGCATRHRLARGWVIGGWFVPVVSLWFPPVLVDDVVRASDPGTAPRAARLTANATTPLVVLWWLALLGGQLMLGVTIVIRLLTVLSPDPGPAAAAALFEAISWLLFAVAATTLGLIIARVGRWQADRHRACASAGPTLHPEPSLPGAADVPQRASGPLPESPFGGVPEVVQRPGGPLPESALGGVADVVERAGAPSLESTSSGGADVVRHSGGPLPEQDSGVAVGRGRGESGVVGLGGQAMRGPVRGGRESGGSRLGGGSSGAAAGGTVSTGVPGGAARSRGKVAVVVGAMLGAVVLVVVGAVLVVRQGGSSTEGTLAVDAETLRSIDPCTLLDQGALDVIGPGPAPEPQRWGECVRHQRLTAKYDTDSPTVSVRAGWTYFDAPATVVGETSFGLTMLEPDRGGGCVRQVATTEGNGIEIEVGTLPNGRDCEIATELVPRVLARLADSTSLVSVVAGSLIDVDPCTLVDRAVIRRAVGDERNRSMKNGVHVCRHSGNQTSLQVTLGQGLDPDLPIVAPSLIPFEVDTRRAYEVRAGESIGEPTSSTSLPHRFECEVRYIHRSADLGRNETVAIQVGEDQSRGVDHATACTRARSVLAALLPNLPTP</sequence>
<dbReference type="InterPro" id="IPR025565">
    <property type="entry name" value="DUF4328"/>
</dbReference>
<feature type="transmembrane region" description="Helical" evidence="2">
    <location>
        <begin position="203"/>
        <end position="227"/>
    </location>
</feature>
<feature type="compositionally biased region" description="Gly residues" evidence="1">
    <location>
        <begin position="333"/>
        <end position="349"/>
    </location>
</feature>
<evidence type="ECO:0000256" key="1">
    <source>
        <dbReference type="SAM" id="MobiDB-lite"/>
    </source>
</evidence>
<feature type="domain" description="DUF4328" evidence="3">
    <location>
        <begin position="80"/>
        <end position="229"/>
    </location>
</feature>
<dbReference type="Proteomes" id="UP000501705">
    <property type="component" value="Chromosome"/>
</dbReference>
<feature type="transmembrane region" description="Helical" evidence="2">
    <location>
        <begin position="78"/>
        <end position="102"/>
    </location>
</feature>
<gene>
    <name evidence="4" type="ORF">F5X71_24485</name>
</gene>
<feature type="transmembrane region" description="Helical" evidence="2">
    <location>
        <begin position="26"/>
        <end position="47"/>
    </location>
</feature>
<protein>
    <submittedName>
        <fullName evidence="4">DUF4328 domain-containing protein</fullName>
    </submittedName>
</protein>
<evidence type="ECO:0000313" key="4">
    <source>
        <dbReference type="EMBL" id="QIS05055.1"/>
    </source>
</evidence>
<feature type="region of interest" description="Disordered" evidence="1">
    <location>
        <begin position="304"/>
        <end position="386"/>
    </location>
</feature>
<proteinExistence type="predicted"/>
<dbReference type="AlphaFoldDB" id="A0A6G9XVW2"/>
<feature type="transmembrane region" description="Helical" evidence="2">
    <location>
        <begin position="168"/>
        <end position="191"/>
    </location>
</feature>
<accession>A0A6G9XVW2</accession>
<feature type="compositionally biased region" description="Low complexity" evidence="1">
    <location>
        <begin position="375"/>
        <end position="386"/>
    </location>
</feature>
<feature type="region of interest" description="Disordered" evidence="1">
    <location>
        <begin position="242"/>
        <end position="276"/>
    </location>
</feature>
<evidence type="ECO:0000256" key="2">
    <source>
        <dbReference type="SAM" id="Phobius"/>
    </source>
</evidence>
<feature type="transmembrane region" description="Helical" evidence="2">
    <location>
        <begin position="393"/>
        <end position="415"/>
    </location>
</feature>
<evidence type="ECO:0000313" key="5">
    <source>
        <dbReference type="Proteomes" id="UP000501705"/>
    </source>
</evidence>